<evidence type="ECO:0000256" key="1">
    <source>
        <dbReference type="ARBA" id="ARBA00022500"/>
    </source>
</evidence>
<keyword evidence="1" id="KW-0145">Chemotaxis</keyword>
<keyword evidence="3" id="KW-1185">Reference proteome</keyword>
<dbReference type="STRING" id="589865.DaAHT2_0670"/>
<sequence length="169" mass="18572">MNETSAWDELLPKVMAEVMENTAFTEARPVAEAPCFDEGVRSVALLVHDPVQGEFRLLMAEPLVKHLAATVYGPVLEEIDEAIENDFLAELLNTIAGRLLGEMLPPECSFQLGLPESREGLAACSHPPCLSWHFTIEELNCTISLHGETLLALRRPPTPADDEAGYSFL</sequence>
<evidence type="ECO:0000313" key="2">
    <source>
        <dbReference type="EMBL" id="ADH85374.1"/>
    </source>
</evidence>
<dbReference type="eggNOG" id="ENOG5033DY1">
    <property type="taxonomic scope" value="Bacteria"/>
</dbReference>
<accession>D6Z1B9</accession>
<dbReference type="SUPFAM" id="SSF103039">
    <property type="entry name" value="CheC-like"/>
    <property type="match status" value="1"/>
</dbReference>
<dbReference type="RefSeq" id="WP_013162904.1">
    <property type="nucleotide sequence ID" value="NC_014216.1"/>
</dbReference>
<gene>
    <name evidence="2" type="ordered locus">DaAHT2_0670</name>
</gene>
<proteinExistence type="predicted"/>
<dbReference type="AlphaFoldDB" id="D6Z1B9"/>
<dbReference type="EMBL" id="CP001940">
    <property type="protein sequence ID" value="ADH85374.1"/>
    <property type="molecule type" value="Genomic_DNA"/>
</dbReference>
<organism evidence="2 3">
    <name type="scientific">Desulfurivibrio alkaliphilus (strain DSM 19089 / UNIQEM U267 / AHT2)</name>
    <dbReference type="NCBI Taxonomy" id="589865"/>
    <lineage>
        <taxon>Bacteria</taxon>
        <taxon>Pseudomonadati</taxon>
        <taxon>Thermodesulfobacteriota</taxon>
        <taxon>Desulfobulbia</taxon>
        <taxon>Desulfobulbales</taxon>
        <taxon>Desulfobulbaceae</taxon>
        <taxon>Desulfurivibrio</taxon>
    </lineage>
</organism>
<dbReference type="Proteomes" id="UP000001508">
    <property type="component" value="Chromosome"/>
</dbReference>
<dbReference type="InterPro" id="IPR028976">
    <property type="entry name" value="CheC-like_sf"/>
</dbReference>
<name>D6Z1B9_DESAT</name>
<dbReference type="KEGG" id="dak:DaAHT2_0670"/>
<dbReference type="OrthoDB" id="5387601at2"/>
<dbReference type="GO" id="GO:0006935">
    <property type="term" value="P:chemotaxis"/>
    <property type="evidence" value="ECO:0007669"/>
    <property type="project" value="UniProtKB-KW"/>
</dbReference>
<evidence type="ECO:0000313" key="3">
    <source>
        <dbReference type="Proteomes" id="UP000001508"/>
    </source>
</evidence>
<dbReference type="HOGENOM" id="CLU_1575919_0_0_7"/>
<protein>
    <recommendedName>
        <fullName evidence="4">Chemotaxis phosphatase CheX-like domain-containing protein</fullName>
    </recommendedName>
</protein>
<dbReference type="InParanoid" id="D6Z1B9"/>
<dbReference type="Gene3D" id="3.40.1550.10">
    <property type="entry name" value="CheC-like"/>
    <property type="match status" value="1"/>
</dbReference>
<reference evidence="3" key="1">
    <citation type="submission" date="2010-02" db="EMBL/GenBank/DDBJ databases">
        <title>Complete sequence of Desulfurivibrio alkaliphilus AHT2.</title>
        <authorList>
            <consortium name="US DOE Joint Genome Institute"/>
            <person name="Pitluck S."/>
            <person name="Chertkov O."/>
            <person name="Detter J.C."/>
            <person name="Han C."/>
            <person name="Tapia R."/>
            <person name="Larimer F."/>
            <person name="Land M."/>
            <person name="Hauser L."/>
            <person name="Kyrpides N."/>
            <person name="Mikhailova N."/>
            <person name="Sorokin D.Y."/>
            <person name="Muyzer G."/>
            <person name="Woyke T."/>
        </authorList>
    </citation>
    <scope>NUCLEOTIDE SEQUENCE [LARGE SCALE GENOMIC DNA]</scope>
    <source>
        <strain evidence="3">DSM 19089 / UNIQEM U267 / AHT2</strain>
    </source>
</reference>
<evidence type="ECO:0008006" key="4">
    <source>
        <dbReference type="Google" id="ProtNLM"/>
    </source>
</evidence>